<evidence type="ECO:0000256" key="12">
    <source>
        <dbReference type="ARBA" id="ARBA00023033"/>
    </source>
</evidence>
<dbReference type="AlphaFoldDB" id="A0A158Q2X8"/>
<proteinExistence type="inferred from homology"/>
<evidence type="ECO:0000256" key="16">
    <source>
        <dbReference type="PROSITE-ProRule" id="PRU00125"/>
    </source>
</evidence>
<dbReference type="GO" id="GO:0120501">
    <property type="term" value="F:F-actin monooxygenase activity"/>
    <property type="evidence" value="ECO:0007669"/>
    <property type="project" value="UniProtKB-EC"/>
</dbReference>
<protein>
    <recommendedName>
        <fullName evidence="4">F-actin monooxygenase</fullName>
        <ecNumber evidence="4">1.14.13.225</ecNumber>
    </recommendedName>
</protein>
<reference evidence="18 20" key="2">
    <citation type="submission" date="2018-11" db="EMBL/GenBank/DDBJ databases">
        <authorList>
            <consortium name="Pathogen Informatics"/>
        </authorList>
    </citation>
    <scope>NUCLEOTIDE SEQUENCE [LARGE SCALE GENOMIC DNA]</scope>
</reference>
<dbReference type="InterPro" id="IPR001781">
    <property type="entry name" value="Znf_LIM"/>
</dbReference>
<dbReference type="PROSITE" id="PS50023">
    <property type="entry name" value="LIM_DOMAIN_2"/>
    <property type="match status" value="1"/>
</dbReference>
<dbReference type="OrthoDB" id="20799at2759"/>
<dbReference type="InterPro" id="IPR036188">
    <property type="entry name" value="FAD/NAD-bd_sf"/>
</dbReference>
<dbReference type="InterPro" id="IPR050540">
    <property type="entry name" value="F-actin_Monoox_Mical"/>
</dbReference>
<evidence type="ECO:0000256" key="8">
    <source>
        <dbReference type="ARBA" id="ARBA00022827"/>
    </source>
</evidence>
<accession>A0A158Q2X8</accession>
<evidence type="ECO:0000256" key="15">
    <source>
        <dbReference type="ARBA" id="ARBA00049522"/>
    </source>
</evidence>
<comment type="cofactor">
    <cofactor evidence="1">
        <name>FAD</name>
        <dbReference type="ChEBI" id="CHEBI:57692"/>
    </cofactor>
</comment>
<evidence type="ECO:0000256" key="5">
    <source>
        <dbReference type="ARBA" id="ARBA00022490"/>
    </source>
</evidence>
<evidence type="ECO:0000256" key="9">
    <source>
        <dbReference type="ARBA" id="ARBA00022833"/>
    </source>
</evidence>
<dbReference type="Gene3D" id="3.50.50.60">
    <property type="entry name" value="FAD/NAD(P)-binding domain"/>
    <property type="match status" value="1"/>
</dbReference>
<evidence type="ECO:0000256" key="4">
    <source>
        <dbReference type="ARBA" id="ARBA00012709"/>
    </source>
</evidence>
<evidence type="ECO:0000256" key="3">
    <source>
        <dbReference type="ARBA" id="ARBA00008223"/>
    </source>
</evidence>
<dbReference type="Proteomes" id="UP000274756">
    <property type="component" value="Unassembled WGS sequence"/>
</dbReference>
<dbReference type="PANTHER" id="PTHR23167:SF54">
    <property type="entry name" value="[F-ACTIN]-MONOOXYGENASE MICAL"/>
    <property type="match status" value="1"/>
</dbReference>
<evidence type="ECO:0000313" key="19">
    <source>
        <dbReference type="Proteomes" id="UP000038040"/>
    </source>
</evidence>
<keyword evidence="20" id="KW-1185">Reference proteome</keyword>
<dbReference type="PANTHER" id="PTHR23167">
    <property type="entry name" value="CALPONIN HOMOLOGY DOMAIN-CONTAINING PROTEIN DDB_G0272472-RELATED"/>
    <property type="match status" value="1"/>
</dbReference>
<keyword evidence="5" id="KW-0963">Cytoplasm</keyword>
<evidence type="ECO:0000256" key="1">
    <source>
        <dbReference type="ARBA" id="ARBA00001974"/>
    </source>
</evidence>
<dbReference type="Gene3D" id="2.10.110.10">
    <property type="entry name" value="Cysteine Rich Protein"/>
    <property type="match status" value="1"/>
</dbReference>
<evidence type="ECO:0000313" key="20">
    <source>
        <dbReference type="Proteomes" id="UP000274756"/>
    </source>
</evidence>
<dbReference type="CDD" id="cd09358">
    <property type="entry name" value="LIM_Mical_like"/>
    <property type="match status" value="1"/>
</dbReference>
<evidence type="ECO:0000256" key="11">
    <source>
        <dbReference type="ARBA" id="ARBA00023002"/>
    </source>
</evidence>
<feature type="domain" description="LIM zinc-binding" evidence="17">
    <location>
        <begin position="933"/>
        <end position="991"/>
    </location>
</feature>
<keyword evidence="9 16" id="KW-0862">Zinc</keyword>
<evidence type="ECO:0000256" key="7">
    <source>
        <dbReference type="ARBA" id="ARBA00022723"/>
    </source>
</evidence>
<dbReference type="Pfam" id="PF25413">
    <property type="entry name" value="Rossman_Mical"/>
    <property type="match status" value="1"/>
</dbReference>
<dbReference type="STRING" id="318479.A0A158Q2X8"/>
<dbReference type="EC" id="1.14.13.225" evidence="4"/>
<dbReference type="GO" id="GO:0005737">
    <property type="term" value="C:cytoplasm"/>
    <property type="evidence" value="ECO:0007669"/>
    <property type="project" value="UniProtKB-SubCell"/>
</dbReference>
<dbReference type="EMBL" id="UYYG01001152">
    <property type="protein sequence ID" value="VDN55471.1"/>
    <property type="molecule type" value="Genomic_DNA"/>
</dbReference>
<keyword evidence="8" id="KW-0274">FAD</keyword>
<evidence type="ECO:0000256" key="10">
    <source>
        <dbReference type="ARBA" id="ARBA00022857"/>
    </source>
</evidence>
<dbReference type="PRINTS" id="PR00420">
    <property type="entry name" value="RNGMNOXGNASE"/>
</dbReference>
<dbReference type="WBParaSite" id="DME_0000108401-mRNA-1">
    <property type="protein sequence ID" value="DME_0000108401-mRNA-1"/>
    <property type="gene ID" value="DME_0000108401"/>
</dbReference>
<keyword evidence="14" id="KW-0009">Actin-binding</keyword>
<evidence type="ECO:0000256" key="6">
    <source>
        <dbReference type="ARBA" id="ARBA00022630"/>
    </source>
</evidence>
<organism evidence="19 21">
    <name type="scientific">Dracunculus medinensis</name>
    <name type="common">Guinea worm</name>
    <dbReference type="NCBI Taxonomy" id="318479"/>
    <lineage>
        <taxon>Eukaryota</taxon>
        <taxon>Metazoa</taxon>
        <taxon>Ecdysozoa</taxon>
        <taxon>Nematoda</taxon>
        <taxon>Chromadorea</taxon>
        <taxon>Rhabditida</taxon>
        <taxon>Spirurina</taxon>
        <taxon>Dracunculoidea</taxon>
        <taxon>Dracunculidae</taxon>
        <taxon>Dracunculus</taxon>
    </lineage>
</organism>
<dbReference type="InterPro" id="IPR036872">
    <property type="entry name" value="CH_dom_sf"/>
</dbReference>
<dbReference type="GO" id="GO:0046872">
    <property type="term" value="F:metal ion binding"/>
    <property type="evidence" value="ECO:0007669"/>
    <property type="project" value="UniProtKB-KW"/>
</dbReference>
<evidence type="ECO:0000259" key="17">
    <source>
        <dbReference type="PROSITE" id="PS50023"/>
    </source>
</evidence>
<reference evidence="21" key="1">
    <citation type="submission" date="2016-04" db="UniProtKB">
        <authorList>
            <consortium name="WormBaseParasite"/>
        </authorList>
    </citation>
    <scope>IDENTIFICATION</scope>
</reference>
<dbReference type="FunFam" id="3.50.50.60:FF:000004">
    <property type="entry name" value="protein-methionine sulfoxide oxidase MICAL2 isoform X1"/>
    <property type="match status" value="1"/>
</dbReference>
<dbReference type="GO" id="GO:0003779">
    <property type="term" value="F:actin binding"/>
    <property type="evidence" value="ECO:0007669"/>
    <property type="project" value="UniProtKB-KW"/>
</dbReference>
<sequence>MDANLLFDAFASATTFSRIQQLFGQLCTFLEIDQFDSATVYKNLKNKLTDWRAKELWSVLDRRATQKEYCGQAACKKLNVLVIGAGPCGLRSAIECALLGAHVVLVEQRDCFSRNNVLHIWPFVIQDLKNLGIKIFYPKFCRGSIDHISIRQLQIFLAKVALIVGVQIHDSVTFRNLIFPKSHNSGLKINLLTKLFYWYLIFSVSGWRAQFQPSNHILSEYIFDALIGADGKRNSLPGFPKQEMRGKLAIGITANFINQRTLEEEKVPEISGVSYIFNQQFFKEMKELTGVDLENIVYYKDETHYFVMCAKKQSLLEKGVIIEDNEDISLLLSPDNVNQEKLCDYAASAADFATEGKLPALQFAINHNEKEDVAMFDFTSFYSAKCSVRLVERHDQRLIMAIVGDSLHEPFWPTGSGIARGFLGVFDTSWMLRSYGLNHEGIMLLLAERESAYRLLAQAKPDNLQKQLEKYTIDPRTRYVSFELSVQPHEISHLVDTDNPRHIETNRPLPLRNFVDSSFIKSWDDGRALAALVSKFRPDILDYISLCSLQDADRMIQTVFTVLQSNCEIEPPAYNLCEWKSLPSADRINYLSNIIRTFQADSKRMRETLENAITNAAHKRKAKVQVDASKAKKTEPILRRTSSLLKAFSSVVEGDKSDDKIMNDFLDGEQGCLDDEKIREVLLEMNDEEMKQKQKRDQRLKVFEECFNKSSKCNEKEVKFWTKRPVVEKLHPERLFTVEKIISGELEAEKNRELYHNKRRLANIFTRKMEKKDIDEMEMKLEQTGMGVLFDKEHFRVMSSKEQKIISANAAAARQIASDGFKHDNNKFKDIDEKLAKADNILKNQNLAGINTVSRALKKPSLTPAPRPAPPTPPKKVSLREFANHSELEQCSDQENGKISFRNASLSKTKNGRPVSMPIIGLSCESVNARRQVCCQLCTKFVYLAERMQVEGMFIHKSCFRCAYCEQPLRLGHCAQDRNLHQFNPRFIFPT</sequence>
<keyword evidence="6" id="KW-0285">Flavoprotein</keyword>
<comment type="subcellular location">
    <subcellularLocation>
        <location evidence="2">Cytoplasm</location>
    </subcellularLocation>
</comment>
<keyword evidence="13 16" id="KW-0440">LIM domain</keyword>
<evidence type="ECO:0000313" key="18">
    <source>
        <dbReference type="EMBL" id="VDN55471.1"/>
    </source>
</evidence>
<dbReference type="SUPFAM" id="SSF47576">
    <property type="entry name" value="Calponin-homology domain, CH-domain"/>
    <property type="match status" value="1"/>
</dbReference>
<dbReference type="SUPFAM" id="SSF57716">
    <property type="entry name" value="Glucocorticoid receptor-like (DNA-binding domain)"/>
    <property type="match status" value="1"/>
</dbReference>
<evidence type="ECO:0000256" key="14">
    <source>
        <dbReference type="ARBA" id="ARBA00023203"/>
    </source>
</evidence>
<keyword evidence="12" id="KW-0503">Monooxygenase</keyword>
<dbReference type="Proteomes" id="UP000038040">
    <property type="component" value="Unplaced"/>
</dbReference>
<keyword evidence="11" id="KW-0560">Oxidoreductase</keyword>
<name>A0A158Q2X8_DRAME</name>
<keyword evidence="10" id="KW-0521">NADP</keyword>
<evidence type="ECO:0000256" key="2">
    <source>
        <dbReference type="ARBA" id="ARBA00004496"/>
    </source>
</evidence>
<comment type="catalytic activity">
    <reaction evidence="15">
        <text>L-methionyl-[F-actin] + NADPH + O2 + H(+) = L-methionyl-(R)-S-oxide-[F-actin] + NADP(+) + H2O</text>
        <dbReference type="Rhea" id="RHEA:51308"/>
        <dbReference type="Rhea" id="RHEA-COMP:12953"/>
        <dbReference type="Rhea" id="RHEA-COMP:12956"/>
        <dbReference type="ChEBI" id="CHEBI:15377"/>
        <dbReference type="ChEBI" id="CHEBI:15378"/>
        <dbReference type="ChEBI" id="CHEBI:15379"/>
        <dbReference type="ChEBI" id="CHEBI:16044"/>
        <dbReference type="ChEBI" id="CHEBI:45764"/>
        <dbReference type="ChEBI" id="CHEBI:57783"/>
        <dbReference type="ChEBI" id="CHEBI:58349"/>
        <dbReference type="EC" id="1.14.13.225"/>
    </reaction>
</comment>
<evidence type="ECO:0000313" key="21">
    <source>
        <dbReference type="WBParaSite" id="DME_0000108401-mRNA-1"/>
    </source>
</evidence>
<gene>
    <name evidence="18" type="ORF">DME_LOCUS5444</name>
</gene>
<dbReference type="Gene3D" id="1.10.418.10">
    <property type="entry name" value="Calponin-like domain"/>
    <property type="match status" value="1"/>
</dbReference>
<dbReference type="SUPFAM" id="SSF51905">
    <property type="entry name" value="FAD/NAD(P)-binding domain"/>
    <property type="match status" value="1"/>
</dbReference>
<dbReference type="InterPro" id="IPR057494">
    <property type="entry name" value="Rossman_Mical"/>
</dbReference>
<keyword evidence="7 16" id="KW-0479">Metal-binding</keyword>
<comment type="similarity">
    <text evidence="3">Belongs to the Mical family.</text>
</comment>
<evidence type="ECO:0000256" key="13">
    <source>
        <dbReference type="ARBA" id="ARBA00023038"/>
    </source>
</evidence>